<evidence type="ECO:0000259" key="8">
    <source>
        <dbReference type="PROSITE" id="PS50928"/>
    </source>
</evidence>
<dbReference type="InterPro" id="IPR035906">
    <property type="entry name" value="MetI-like_sf"/>
</dbReference>
<dbReference type="InterPro" id="IPR051393">
    <property type="entry name" value="ABC_transporter_permease"/>
</dbReference>
<comment type="subcellular location">
    <subcellularLocation>
        <location evidence="1">Cell membrane</location>
        <topology evidence="1">Multi-pass membrane protein</topology>
    </subcellularLocation>
</comment>
<dbReference type="PANTHER" id="PTHR30193:SF37">
    <property type="entry name" value="INNER MEMBRANE ABC TRANSPORTER PERMEASE PROTEIN YCJO"/>
    <property type="match status" value="1"/>
</dbReference>
<dbReference type="CDD" id="cd06261">
    <property type="entry name" value="TM_PBP2"/>
    <property type="match status" value="1"/>
</dbReference>
<feature type="transmembrane region" description="Helical" evidence="7">
    <location>
        <begin position="117"/>
        <end position="138"/>
    </location>
</feature>
<dbReference type="InterPro" id="IPR000515">
    <property type="entry name" value="MetI-like"/>
</dbReference>
<evidence type="ECO:0000313" key="9">
    <source>
        <dbReference type="EMBL" id="SVA39701.1"/>
    </source>
</evidence>
<feature type="transmembrane region" description="Helical" evidence="7">
    <location>
        <begin position="23"/>
        <end position="47"/>
    </location>
</feature>
<feature type="domain" description="ABC transmembrane type-1" evidence="8">
    <location>
        <begin position="80"/>
        <end position="298"/>
    </location>
</feature>
<feature type="transmembrane region" description="Helical" evidence="7">
    <location>
        <begin position="282"/>
        <end position="301"/>
    </location>
</feature>
<dbReference type="SUPFAM" id="SSF161098">
    <property type="entry name" value="MetI-like"/>
    <property type="match status" value="1"/>
</dbReference>
<proteinExistence type="predicted"/>
<feature type="transmembrane region" description="Helical" evidence="7">
    <location>
        <begin position="84"/>
        <end position="105"/>
    </location>
</feature>
<dbReference type="GO" id="GO:0005886">
    <property type="term" value="C:plasma membrane"/>
    <property type="evidence" value="ECO:0007669"/>
    <property type="project" value="UniProtKB-SubCell"/>
</dbReference>
<evidence type="ECO:0000256" key="1">
    <source>
        <dbReference type="ARBA" id="ARBA00004651"/>
    </source>
</evidence>
<dbReference type="Pfam" id="PF00528">
    <property type="entry name" value="BPD_transp_1"/>
    <property type="match status" value="1"/>
</dbReference>
<keyword evidence="3" id="KW-1003">Cell membrane</keyword>
<feature type="transmembrane region" description="Helical" evidence="7">
    <location>
        <begin position="225"/>
        <end position="246"/>
    </location>
</feature>
<dbReference type="GO" id="GO:0055085">
    <property type="term" value="P:transmembrane transport"/>
    <property type="evidence" value="ECO:0007669"/>
    <property type="project" value="InterPro"/>
</dbReference>
<reference evidence="9" key="1">
    <citation type="submission" date="2018-05" db="EMBL/GenBank/DDBJ databases">
        <authorList>
            <person name="Lanie J.A."/>
            <person name="Ng W.-L."/>
            <person name="Kazmierczak K.M."/>
            <person name="Andrzejewski T.M."/>
            <person name="Davidsen T.M."/>
            <person name="Wayne K.J."/>
            <person name="Tettelin H."/>
            <person name="Glass J.I."/>
            <person name="Rusch D."/>
            <person name="Podicherti R."/>
            <person name="Tsui H.-C.T."/>
            <person name="Winkler M.E."/>
        </authorList>
    </citation>
    <scope>NUCLEOTIDE SEQUENCE</scope>
</reference>
<dbReference type="PROSITE" id="PS50928">
    <property type="entry name" value="ABC_TM1"/>
    <property type="match status" value="1"/>
</dbReference>
<dbReference type="AlphaFoldDB" id="A0A381VI70"/>
<keyword evidence="5 7" id="KW-1133">Transmembrane helix</keyword>
<evidence type="ECO:0000256" key="3">
    <source>
        <dbReference type="ARBA" id="ARBA00022475"/>
    </source>
</evidence>
<feature type="transmembrane region" description="Helical" evidence="7">
    <location>
        <begin position="175"/>
        <end position="194"/>
    </location>
</feature>
<evidence type="ECO:0000256" key="7">
    <source>
        <dbReference type="SAM" id="Phobius"/>
    </source>
</evidence>
<sequence>MEKSPRFDPQWGRWSSRQQSEGYLFLLPSLLGFTAFVLIPVLISLVLSFTEWNLIQPIKFVGFENYYELLTADRIFLKVAGNTLIYVILIVPVQLLLGLILAVALNQSIRGIIWYRLVIFMPVITNIVAVAIVFQFFLNRDFGIASGWIWQIADVTGWAVAPPDWLNSQELSKSAVAMLTIWKNVGFSMVIYLAGLQGVPESLYDAARVDGAGNWQRFFHVTIPMVSPTTFFLIIIQMIGAFQLFAEPYVLTRGGPAQSSLSVVQYIYQNAFEYGLMGKAAAIAWLLFLVIMILMIVQTWLQRRWVHYES</sequence>
<dbReference type="Gene3D" id="1.10.3720.10">
    <property type="entry name" value="MetI-like"/>
    <property type="match status" value="1"/>
</dbReference>
<evidence type="ECO:0000256" key="4">
    <source>
        <dbReference type="ARBA" id="ARBA00022692"/>
    </source>
</evidence>
<organism evidence="9">
    <name type="scientific">marine metagenome</name>
    <dbReference type="NCBI Taxonomy" id="408172"/>
    <lineage>
        <taxon>unclassified sequences</taxon>
        <taxon>metagenomes</taxon>
        <taxon>ecological metagenomes</taxon>
    </lineage>
</organism>
<dbReference type="EMBL" id="UINC01008835">
    <property type="protein sequence ID" value="SVA39701.1"/>
    <property type="molecule type" value="Genomic_DNA"/>
</dbReference>
<keyword evidence="6 7" id="KW-0472">Membrane</keyword>
<evidence type="ECO:0000256" key="6">
    <source>
        <dbReference type="ARBA" id="ARBA00023136"/>
    </source>
</evidence>
<keyword evidence="4 7" id="KW-0812">Transmembrane</keyword>
<evidence type="ECO:0000256" key="2">
    <source>
        <dbReference type="ARBA" id="ARBA00022448"/>
    </source>
</evidence>
<accession>A0A381VI70</accession>
<protein>
    <recommendedName>
        <fullName evidence="8">ABC transmembrane type-1 domain-containing protein</fullName>
    </recommendedName>
</protein>
<name>A0A381VI70_9ZZZZ</name>
<keyword evidence="2" id="KW-0813">Transport</keyword>
<gene>
    <name evidence="9" type="ORF">METZ01_LOCUS92555</name>
</gene>
<evidence type="ECO:0000256" key="5">
    <source>
        <dbReference type="ARBA" id="ARBA00022989"/>
    </source>
</evidence>
<dbReference type="PANTHER" id="PTHR30193">
    <property type="entry name" value="ABC TRANSPORTER PERMEASE PROTEIN"/>
    <property type="match status" value="1"/>
</dbReference>